<keyword evidence="4 6" id="KW-0573">Peptidoglycan synthesis</keyword>
<feature type="active site" description="Nucleophile" evidence="6">
    <location>
        <position position="188"/>
    </location>
</feature>
<dbReference type="UniPathway" id="UPA00219"/>
<dbReference type="AlphaFoldDB" id="A0A1F6CB41"/>
<dbReference type="EMBL" id="MFKF01000319">
    <property type="protein sequence ID" value="OGG46406.1"/>
    <property type="molecule type" value="Genomic_DNA"/>
</dbReference>
<evidence type="ECO:0000256" key="4">
    <source>
        <dbReference type="ARBA" id="ARBA00022984"/>
    </source>
</evidence>
<dbReference type="CDD" id="cd16913">
    <property type="entry name" value="YkuD_like"/>
    <property type="match status" value="1"/>
</dbReference>
<reference evidence="8 9" key="1">
    <citation type="journal article" date="2016" name="Nat. Commun.">
        <title>Thousands of microbial genomes shed light on interconnected biogeochemical processes in an aquifer system.</title>
        <authorList>
            <person name="Anantharaman K."/>
            <person name="Brown C.T."/>
            <person name="Hug L.A."/>
            <person name="Sharon I."/>
            <person name="Castelle C.J."/>
            <person name="Probst A.J."/>
            <person name="Thomas B.C."/>
            <person name="Singh A."/>
            <person name="Wilkins M.J."/>
            <person name="Karaoz U."/>
            <person name="Brodie E.L."/>
            <person name="Williams K.H."/>
            <person name="Hubbard S.S."/>
            <person name="Banfield J.F."/>
        </authorList>
    </citation>
    <scope>NUCLEOTIDE SEQUENCE [LARGE SCALE GENOMIC DNA]</scope>
    <source>
        <strain evidence="9">RIFCSPLOWO2_12_FULL_64_10</strain>
    </source>
</reference>
<comment type="pathway">
    <text evidence="1 6">Cell wall biogenesis; peptidoglycan biosynthesis.</text>
</comment>
<feature type="active site" description="Proton donor/acceptor" evidence="6">
    <location>
        <position position="172"/>
    </location>
</feature>
<dbReference type="InterPro" id="IPR038063">
    <property type="entry name" value="Transpep_catalytic_dom"/>
</dbReference>
<evidence type="ECO:0000256" key="3">
    <source>
        <dbReference type="ARBA" id="ARBA00022960"/>
    </source>
</evidence>
<dbReference type="GO" id="GO:0071555">
    <property type="term" value="P:cell wall organization"/>
    <property type="evidence" value="ECO:0007669"/>
    <property type="project" value="UniProtKB-UniRule"/>
</dbReference>
<dbReference type="GO" id="GO:0071972">
    <property type="term" value="F:peptidoglycan L,D-transpeptidase activity"/>
    <property type="evidence" value="ECO:0007669"/>
    <property type="project" value="TreeGrafter"/>
</dbReference>
<evidence type="ECO:0000256" key="1">
    <source>
        <dbReference type="ARBA" id="ARBA00004752"/>
    </source>
</evidence>
<gene>
    <name evidence="8" type="ORF">A3F84_19590</name>
</gene>
<dbReference type="Gene3D" id="2.40.440.10">
    <property type="entry name" value="L,D-transpeptidase catalytic domain-like"/>
    <property type="match status" value="1"/>
</dbReference>
<dbReference type="Pfam" id="PF03734">
    <property type="entry name" value="YkuD"/>
    <property type="match status" value="1"/>
</dbReference>
<evidence type="ECO:0000256" key="6">
    <source>
        <dbReference type="PROSITE-ProRule" id="PRU01373"/>
    </source>
</evidence>
<keyword evidence="3 6" id="KW-0133">Cell shape</keyword>
<comment type="caution">
    <text evidence="8">The sequence shown here is derived from an EMBL/GenBank/DDBJ whole genome shotgun (WGS) entry which is preliminary data.</text>
</comment>
<dbReference type="Proteomes" id="UP000178606">
    <property type="component" value="Unassembled WGS sequence"/>
</dbReference>
<dbReference type="InterPro" id="IPR005490">
    <property type="entry name" value="LD_TPept_cat_dom"/>
</dbReference>
<dbReference type="PROSITE" id="PS52029">
    <property type="entry name" value="LD_TPASE"/>
    <property type="match status" value="1"/>
</dbReference>
<evidence type="ECO:0000313" key="8">
    <source>
        <dbReference type="EMBL" id="OGG46406.1"/>
    </source>
</evidence>
<dbReference type="SUPFAM" id="SSF141523">
    <property type="entry name" value="L,D-transpeptidase catalytic domain-like"/>
    <property type="match status" value="1"/>
</dbReference>
<evidence type="ECO:0000256" key="2">
    <source>
        <dbReference type="ARBA" id="ARBA00022679"/>
    </source>
</evidence>
<keyword evidence="2" id="KW-0808">Transferase</keyword>
<dbReference type="GO" id="GO:0008360">
    <property type="term" value="P:regulation of cell shape"/>
    <property type="evidence" value="ECO:0007669"/>
    <property type="project" value="UniProtKB-UniRule"/>
</dbReference>
<dbReference type="InterPro" id="IPR050979">
    <property type="entry name" value="LD-transpeptidase"/>
</dbReference>
<evidence type="ECO:0000259" key="7">
    <source>
        <dbReference type="PROSITE" id="PS52029"/>
    </source>
</evidence>
<feature type="domain" description="L,D-TPase catalytic" evidence="7">
    <location>
        <begin position="67"/>
        <end position="212"/>
    </location>
</feature>
<dbReference type="GO" id="GO:0016740">
    <property type="term" value="F:transferase activity"/>
    <property type="evidence" value="ECO:0007669"/>
    <property type="project" value="UniProtKB-KW"/>
</dbReference>
<organism evidence="8 9">
    <name type="scientific">Handelsmanbacteria sp. (strain RIFCSPLOWO2_12_FULL_64_10)</name>
    <dbReference type="NCBI Taxonomy" id="1817868"/>
    <lineage>
        <taxon>Bacteria</taxon>
        <taxon>Candidatus Handelsmaniibacteriota</taxon>
    </lineage>
</organism>
<dbReference type="PANTHER" id="PTHR30582">
    <property type="entry name" value="L,D-TRANSPEPTIDASE"/>
    <property type="match status" value="1"/>
</dbReference>
<dbReference type="GO" id="GO:0018104">
    <property type="term" value="P:peptidoglycan-protein cross-linking"/>
    <property type="evidence" value="ECO:0007669"/>
    <property type="project" value="TreeGrafter"/>
</dbReference>
<name>A0A1F6CB41_HANXR</name>
<dbReference type="GO" id="GO:0005576">
    <property type="term" value="C:extracellular region"/>
    <property type="evidence" value="ECO:0007669"/>
    <property type="project" value="TreeGrafter"/>
</dbReference>
<evidence type="ECO:0000313" key="9">
    <source>
        <dbReference type="Proteomes" id="UP000178606"/>
    </source>
</evidence>
<evidence type="ECO:0000256" key="5">
    <source>
        <dbReference type="ARBA" id="ARBA00023316"/>
    </source>
</evidence>
<protein>
    <recommendedName>
        <fullName evidence="7">L,D-TPase catalytic domain-containing protein</fullName>
    </recommendedName>
</protein>
<proteinExistence type="predicted"/>
<accession>A0A1F6CB41</accession>
<keyword evidence="5 6" id="KW-0961">Cell wall biogenesis/degradation</keyword>
<sequence>MLGVALLWMTIEVQASNPAEQVEKALLRKSPDQIAEEYVALQQEVTALRKQNSKLQRKAQGLVPEDPYIVVDTNAKPNRIFLKEGQQTLLDAICSTGKGDTLRDPEKGRVWIFKTPLGVRTVKRKKIEPIWTKPDWAFIEENEPIPKDRSKRLEEGVLGDYALDIGDDYMIHGTIYTRLLGQPVTHGCIRLDDNDLKVIFDASKKGTKVYIF</sequence>